<proteinExistence type="predicted"/>
<sequence>MEAAESTVEDLDPVQLNNSDNNKKAYIGHKLSEPGKFRKFLIDNADLFAFSHTYMSGIPKDIATHKLNVDPFYPPVRQIRRKFNVTINEAVSDEVDKLLANGSIRESKYPQWVTNLVMVKKKNGEWKMCVDFTDLNKACPKDSFLLPHIDQLIDTTAGHEFLSFLDA</sequence>
<dbReference type="InterPro" id="IPR043502">
    <property type="entry name" value="DNA/RNA_pol_sf"/>
</dbReference>
<dbReference type="Proteomes" id="UP000189701">
    <property type="component" value="Unplaced"/>
</dbReference>
<evidence type="ECO:0000313" key="2">
    <source>
        <dbReference type="RefSeq" id="XP_009773218.1"/>
    </source>
</evidence>
<reference evidence="2" key="2">
    <citation type="submission" date="2025-08" db="UniProtKB">
        <authorList>
            <consortium name="RefSeq"/>
        </authorList>
    </citation>
    <scope>IDENTIFICATION</scope>
    <source>
        <tissue evidence="2">Leaf</tissue>
    </source>
</reference>
<keyword evidence="1" id="KW-1185">Reference proteome</keyword>
<organism evidence="1 2">
    <name type="scientific">Nicotiana sylvestris</name>
    <name type="common">Wood tobacco</name>
    <name type="synonym">South American tobacco</name>
    <dbReference type="NCBI Taxonomy" id="4096"/>
    <lineage>
        <taxon>Eukaryota</taxon>
        <taxon>Viridiplantae</taxon>
        <taxon>Streptophyta</taxon>
        <taxon>Embryophyta</taxon>
        <taxon>Tracheophyta</taxon>
        <taxon>Spermatophyta</taxon>
        <taxon>Magnoliopsida</taxon>
        <taxon>eudicotyledons</taxon>
        <taxon>Gunneridae</taxon>
        <taxon>Pentapetalae</taxon>
        <taxon>asterids</taxon>
        <taxon>lamiids</taxon>
        <taxon>Solanales</taxon>
        <taxon>Solanaceae</taxon>
        <taxon>Nicotianoideae</taxon>
        <taxon>Nicotianeae</taxon>
        <taxon>Nicotiana</taxon>
    </lineage>
</organism>
<evidence type="ECO:0000313" key="1">
    <source>
        <dbReference type="Proteomes" id="UP000189701"/>
    </source>
</evidence>
<dbReference type="AlphaFoldDB" id="A0A1U7W3P1"/>
<dbReference type="OrthoDB" id="1928766at2759"/>
<dbReference type="PANTHER" id="PTHR24559:SF431">
    <property type="entry name" value="RNA-DIRECTED DNA POLYMERASE HOMOLOG"/>
    <property type="match status" value="1"/>
</dbReference>
<accession>A0A1U7W3P1</accession>
<dbReference type="SUPFAM" id="SSF56672">
    <property type="entry name" value="DNA/RNA polymerases"/>
    <property type="match status" value="1"/>
</dbReference>
<gene>
    <name evidence="2" type="primary">LOC104223466</name>
</gene>
<dbReference type="eggNOG" id="KOG0017">
    <property type="taxonomic scope" value="Eukaryota"/>
</dbReference>
<dbReference type="RefSeq" id="XP_009773218.1">
    <property type="nucleotide sequence ID" value="XM_009774916.1"/>
</dbReference>
<dbReference type="InterPro" id="IPR053134">
    <property type="entry name" value="RNA-dir_DNA_polymerase"/>
</dbReference>
<reference evidence="1" key="1">
    <citation type="journal article" date="2013" name="Genome Biol.">
        <title>Reference genomes and transcriptomes of Nicotiana sylvestris and Nicotiana tomentosiformis.</title>
        <authorList>
            <person name="Sierro N."/>
            <person name="Battey J.N."/>
            <person name="Ouadi S."/>
            <person name="Bovet L."/>
            <person name="Goepfert S."/>
            <person name="Bakaher N."/>
            <person name="Peitsch M.C."/>
            <person name="Ivanov N.V."/>
        </authorList>
    </citation>
    <scope>NUCLEOTIDE SEQUENCE [LARGE SCALE GENOMIC DNA]</scope>
</reference>
<dbReference type="Gene3D" id="3.10.10.10">
    <property type="entry name" value="HIV Type 1 Reverse Transcriptase, subunit A, domain 1"/>
    <property type="match status" value="1"/>
</dbReference>
<name>A0A1U7W3P1_NICSY</name>
<protein>
    <submittedName>
        <fullName evidence="2">Uncharacterized protein LOC104223466</fullName>
    </submittedName>
</protein>
<dbReference type="PANTHER" id="PTHR24559">
    <property type="entry name" value="TRANSPOSON TY3-I GAG-POL POLYPROTEIN"/>
    <property type="match status" value="1"/>
</dbReference>